<sequence>MNDFIQTYVERDLPALGLNASPTRVRTLLTMLVGAHGHLLNVSELARSLGLTAPTVQSYLDFLEHAFLIRRLSPYFVNINKRLVKSPKLYLRDSGMLHALADIEDNETLAGSLQVGASWEGYIVQQIIAQLPYQVQPYFYRTADGSELDLVLVRGTKPVVGIEIKYTNAPTLSRGNYIATRDLGNIPLVVVTPSAEDFRLDERVQVCSLRSVWQYLNPLKVLRSN</sequence>
<keyword evidence="3" id="KW-1185">Reference proteome</keyword>
<evidence type="ECO:0000259" key="1">
    <source>
        <dbReference type="Pfam" id="PF13635"/>
    </source>
</evidence>
<protein>
    <recommendedName>
        <fullName evidence="1">DUF4143 domain-containing protein</fullName>
    </recommendedName>
</protein>
<dbReference type="PANTHER" id="PTHR43566:SF2">
    <property type="entry name" value="DUF4143 DOMAIN-CONTAINING PROTEIN"/>
    <property type="match status" value="1"/>
</dbReference>
<accession>A0ABP8L489</accession>
<dbReference type="EMBL" id="BAABHB010000027">
    <property type="protein sequence ID" value="GAA4421421.1"/>
    <property type="molecule type" value="Genomic_DNA"/>
</dbReference>
<dbReference type="InterPro" id="IPR025420">
    <property type="entry name" value="DUF4143"/>
</dbReference>
<feature type="domain" description="DUF4143" evidence="1">
    <location>
        <begin position="10"/>
        <end position="166"/>
    </location>
</feature>
<dbReference type="Gene3D" id="1.10.10.10">
    <property type="entry name" value="Winged helix-like DNA-binding domain superfamily/Winged helix DNA-binding domain"/>
    <property type="match status" value="1"/>
</dbReference>
<dbReference type="InterPro" id="IPR036390">
    <property type="entry name" value="WH_DNA-bd_sf"/>
</dbReference>
<dbReference type="PANTHER" id="PTHR43566">
    <property type="entry name" value="CONSERVED PROTEIN"/>
    <property type="match status" value="1"/>
</dbReference>
<evidence type="ECO:0000313" key="2">
    <source>
        <dbReference type="EMBL" id="GAA4421421.1"/>
    </source>
</evidence>
<proteinExistence type="predicted"/>
<name>A0ABP8L489_9BACT</name>
<dbReference type="SUPFAM" id="SSF46785">
    <property type="entry name" value="Winged helix' DNA-binding domain"/>
    <property type="match status" value="1"/>
</dbReference>
<dbReference type="Proteomes" id="UP001500936">
    <property type="component" value="Unassembled WGS sequence"/>
</dbReference>
<reference evidence="3" key="1">
    <citation type="journal article" date="2019" name="Int. J. Syst. Evol. Microbiol.">
        <title>The Global Catalogue of Microorganisms (GCM) 10K type strain sequencing project: providing services to taxonomists for standard genome sequencing and annotation.</title>
        <authorList>
            <consortium name="The Broad Institute Genomics Platform"/>
            <consortium name="The Broad Institute Genome Sequencing Center for Infectious Disease"/>
            <person name="Wu L."/>
            <person name="Ma J."/>
        </authorList>
    </citation>
    <scope>NUCLEOTIDE SEQUENCE [LARGE SCALE GENOMIC DNA]</scope>
    <source>
        <strain evidence="3">JCM 17925</strain>
    </source>
</reference>
<organism evidence="2 3">
    <name type="scientific">Nibrella viscosa</name>
    <dbReference type="NCBI Taxonomy" id="1084524"/>
    <lineage>
        <taxon>Bacteria</taxon>
        <taxon>Pseudomonadati</taxon>
        <taxon>Bacteroidota</taxon>
        <taxon>Cytophagia</taxon>
        <taxon>Cytophagales</taxon>
        <taxon>Spirosomataceae</taxon>
        <taxon>Nibrella</taxon>
    </lineage>
</organism>
<gene>
    <name evidence="2" type="ORF">GCM10023187_57290</name>
</gene>
<evidence type="ECO:0000313" key="3">
    <source>
        <dbReference type="Proteomes" id="UP001500936"/>
    </source>
</evidence>
<dbReference type="InterPro" id="IPR036388">
    <property type="entry name" value="WH-like_DNA-bd_sf"/>
</dbReference>
<dbReference type="Pfam" id="PF13635">
    <property type="entry name" value="DUF4143"/>
    <property type="match status" value="1"/>
</dbReference>
<comment type="caution">
    <text evidence="2">The sequence shown here is derived from an EMBL/GenBank/DDBJ whole genome shotgun (WGS) entry which is preliminary data.</text>
</comment>